<feature type="repeat" description="Cell wall-binding" evidence="3">
    <location>
        <begin position="206"/>
        <end position="225"/>
    </location>
</feature>
<dbReference type="EMBL" id="BK015761">
    <property type="protein sequence ID" value="DAE23888.1"/>
    <property type="molecule type" value="Genomic_DNA"/>
</dbReference>
<dbReference type="Pfam" id="PF19127">
    <property type="entry name" value="Choline_bind_3"/>
    <property type="match status" value="1"/>
</dbReference>
<accession>A0A8S5QXS4</accession>
<dbReference type="Gene3D" id="2.10.270.10">
    <property type="entry name" value="Cholin Binding"/>
    <property type="match status" value="1"/>
</dbReference>
<evidence type="ECO:0000313" key="5">
    <source>
        <dbReference type="EMBL" id="DAE23888.1"/>
    </source>
</evidence>
<dbReference type="Pfam" id="PF05257">
    <property type="entry name" value="CHAP"/>
    <property type="match status" value="1"/>
</dbReference>
<organism evidence="5">
    <name type="scientific">Siphoviridae sp. ctoWO12</name>
    <dbReference type="NCBI Taxonomy" id="2826461"/>
    <lineage>
        <taxon>Viruses</taxon>
        <taxon>Duplodnaviria</taxon>
        <taxon>Heunggongvirae</taxon>
        <taxon>Uroviricota</taxon>
        <taxon>Caudoviricetes</taxon>
    </lineage>
</organism>
<reference evidence="5" key="1">
    <citation type="journal article" date="2021" name="Proc. Natl. Acad. Sci. U.S.A.">
        <title>A Catalog of Tens of Thousands of Viruses from Human Metagenomes Reveals Hidden Associations with Chronic Diseases.</title>
        <authorList>
            <person name="Tisza M.J."/>
            <person name="Buck C.B."/>
        </authorList>
    </citation>
    <scope>NUCLEOTIDE SEQUENCE</scope>
    <source>
        <strain evidence="5">CtoWO12</strain>
    </source>
</reference>
<evidence type="ECO:0000259" key="4">
    <source>
        <dbReference type="Pfam" id="PF05257"/>
    </source>
</evidence>
<sequence length="318" mass="35199">MGAETVLKIALAEVGYLEKASNSNLDSPTGNAGYNNYTKYARDLASAGYYNGNKNGYAWCDVFVDWCFYKAYGKVKGQEIECQTGPYGAGCTMSAQYYKAQGRFDKAPQVGDQIFFYDSAGVIGHTGLVYAVNSTTVYTVEGNTSGASGVVANGGGVCKKSYSRGYGRIAGYGHPKYPSESKGYTIGWNKDDKGWWYADSENSFYANRWAKINGEWYSFDKEGYMMENAWQTERNDTYYLGADGAMVTNMLVGVGADGRLQPMEQYYHLLKELPTYYRQEMDKLIDKGKVNGKSGSGDELVLDLPESAVRTIIICNRE</sequence>
<name>A0A8S5QXS4_9CAUD</name>
<keyword evidence="1" id="KW-0929">Antimicrobial</keyword>
<feature type="domain" description="Peptidase C51" evidence="4">
    <location>
        <begin position="53"/>
        <end position="143"/>
    </location>
</feature>
<dbReference type="InterPro" id="IPR018337">
    <property type="entry name" value="Cell_wall/Cho-bd_repeat"/>
</dbReference>
<evidence type="ECO:0000256" key="2">
    <source>
        <dbReference type="ARBA" id="ARBA00022737"/>
    </source>
</evidence>
<protein>
    <submittedName>
        <fullName evidence="5">Endolysin</fullName>
    </submittedName>
</protein>
<dbReference type="SUPFAM" id="SSF69360">
    <property type="entry name" value="Cell wall binding repeat"/>
    <property type="match status" value="1"/>
</dbReference>
<dbReference type="InterPro" id="IPR007921">
    <property type="entry name" value="CHAP_dom"/>
</dbReference>
<evidence type="ECO:0000256" key="3">
    <source>
        <dbReference type="PROSITE-ProRule" id="PRU00591"/>
    </source>
</evidence>
<evidence type="ECO:0000256" key="1">
    <source>
        <dbReference type="ARBA" id="ARBA00022529"/>
    </source>
</evidence>
<proteinExistence type="predicted"/>
<dbReference type="PROSITE" id="PS51170">
    <property type="entry name" value="CW"/>
    <property type="match status" value="1"/>
</dbReference>
<keyword evidence="2" id="KW-0677">Repeat</keyword>